<evidence type="ECO:0000256" key="1">
    <source>
        <dbReference type="SAM" id="MobiDB-lite"/>
    </source>
</evidence>
<feature type="region of interest" description="Disordered" evidence="1">
    <location>
        <begin position="215"/>
        <end position="264"/>
    </location>
</feature>
<keyword evidence="3" id="KW-1185">Reference proteome</keyword>
<dbReference type="OrthoDB" id="6428782at2759"/>
<gene>
    <name evidence="2" type="ORF">AVEN_200974_1</name>
</gene>
<accession>A0A4Y2TR57</accession>
<proteinExistence type="predicted"/>
<sequence>MSDEKIKPIIDSAVCEELRKVNNFATRATVYLRVLKRIADLMEIPWNIIPEIKNMIYLEPEIIKLIEACWYSQIINESNEDLERFISRDYVKTTDMLKFINTLQRRETKQTEPLLYKIYEILGMDGFLGDDTKRYIEYLKYPSNDFKGVHVRAVRKLYKRIKDLDEINKILVISYGWKDAENMEELEMKDEYLSFVGDHRDEIIEWKKQQVQESLSDHLKTKRKNTEETETKKSIKRPRKNNSSKKSVETDTNNSNEHSSEDDL</sequence>
<evidence type="ECO:0000313" key="3">
    <source>
        <dbReference type="Proteomes" id="UP000499080"/>
    </source>
</evidence>
<dbReference type="AlphaFoldDB" id="A0A4Y2TR57"/>
<dbReference type="EMBL" id="BGPR01029839">
    <property type="protein sequence ID" value="GBO01910.1"/>
    <property type="molecule type" value="Genomic_DNA"/>
</dbReference>
<name>A0A4Y2TR57_ARAVE</name>
<protein>
    <submittedName>
        <fullName evidence="2">Uncharacterized protein</fullName>
    </submittedName>
</protein>
<feature type="compositionally biased region" description="Basic and acidic residues" evidence="1">
    <location>
        <begin position="215"/>
        <end position="233"/>
    </location>
</feature>
<dbReference type="Proteomes" id="UP000499080">
    <property type="component" value="Unassembled WGS sequence"/>
</dbReference>
<organism evidence="2 3">
    <name type="scientific">Araneus ventricosus</name>
    <name type="common">Orbweaver spider</name>
    <name type="synonym">Epeira ventricosa</name>
    <dbReference type="NCBI Taxonomy" id="182803"/>
    <lineage>
        <taxon>Eukaryota</taxon>
        <taxon>Metazoa</taxon>
        <taxon>Ecdysozoa</taxon>
        <taxon>Arthropoda</taxon>
        <taxon>Chelicerata</taxon>
        <taxon>Arachnida</taxon>
        <taxon>Araneae</taxon>
        <taxon>Araneomorphae</taxon>
        <taxon>Entelegynae</taxon>
        <taxon>Araneoidea</taxon>
        <taxon>Araneidae</taxon>
        <taxon>Araneus</taxon>
    </lineage>
</organism>
<reference evidence="2 3" key="1">
    <citation type="journal article" date="2019" name="Sci. Rep.">
        <title>Orb-weaving spider Araneus ventricosus genome elucidates the spidroin gene catalogue.</title>
        <authorList>
            <person name="Kono N."/>
            <person name="Nakamura H."/>
            <person name="Ohtoshi R."/>
            <person name="Moran D.A.P."/>
            <person name="Shinohara A."/>
            <person name="Yoshida Y."/>
            <person name="Fujiwara M."/>
            <person name="Mori M."/>
            <person name="Tomita M."/>
            <person name="Arakawa K."/>
        </authorList>
    </citation>
    <scope>NUCLEOTIDE SEQUENCE [LARGE SCALE GENOMIC DNA]</scope>
</reference>
<comment type="caution">
    <text evidence="2">The sequence shown here is derived from an EMBL/GenBank/DDBJ whole genome shotgun (WGS) entry which is preliminary data.</text>
</comment>
<feature type="compositionally biased region" description="Basic residues" evidence="1">
    <location>
        <begin position="234"/>
        <end position="243"/>
    </location>
</feature>
<evidence type="ECO:0000313" key="2">
    <source>
        <dbReference type="EMBL" id="GBO01910.1"/>
    </source>
</evidence>